<keyword evidence="3 15" id="KW-0547">Nucleotide-binding</keyword>
<evidence type="ECO:0000256" key="6">
    <source>
        <dbReference type="ARBA" id="ARBA00022806"/>
    </source>
</evidence>
<dbReference type="Pfam" id="PF13361">
    <property type="entry name" value="UvrD_C"/>
    <property type="match status" value="1"/>
</dbReference>
<dbReference type="Gene3D" id="1.10.10.160">
    <property type="match status" value="1"/>
</dbReference>
<dbReference type="SUPFAM" id="SSF52980">
    <property type="entry name" value="Restriction endonuclease-like"/>
    <property type="match status" value="1"/>
</dbReference>
<evidence type="ECO:0000256" key="10">
    <source>
        <dbReference type="ARBA" id="ARBA00023204"/>
    </source>
</evidence>
<dbReference type="InterPro" id="IPR038726">
    <property type="entry name" value="PDDEXK_AddAB-type"/>
</dbReference>
<name>A0ABU0YY36_9MICO</name>
<dbReference type="InterPro" id="IPR011604">
    <property type="entry name" value="PDDEXK-like_dom_sf"/>
</dbReference>
<dbReference type="Pfam" id="PF12705">
    <property type="entry name" value="PDDEXK_1"/>
    <property type="match status" value="1"/>
</dbReference>
<keyword evidence="19" id="KW-1185">Reference proteome</keyword>
<dbReference type="InterPro" id="IPR014016">
    <property type="entry name" value="UvrD-like_ATP-bd"/>
</dbReference>
<sequence length="1091" mass="117154">MNSGSQQRATYAPDAPQRSVLALPVEASGVVVGAPGTGKTETLVARVAALVEAGVDPDTVLVLTPSRQTATALRDRLGLAVEVATTGPLARSVASYAFQIVRAHAVAVDADPPQLLTGGDEDQIIRDLLEGDEEDEAAGAVRWPDWLGAAIRGTAGFRTEVRTFLAECTTLGIGPRRLRELGERHELPAWVALSSFFAEYLQVRDGMRGAHRDAAGLVREAVGLLRTAPAGSPAVDRVGVVLVDDAQELTLGGVELLEAVRARGAAVLAFGDPDVGSGSFRGATPENFARLAASLGTVHVLSGGHRGTVWQRELVGGVTQRIGAVGVVAHRGAAADTEPDASVRVLTVNSTAEEYDAVARVLRERHVHDGVPWRECAVIAHDTRQVAALEAELSAREVPARSSGPGRALGAVRPVADLLRLVELASRDEWTFEEVSAALVGTYGRLDVIELRRLRSALRHAELRRVLDTGADEVEDADDAQDGRTAERSGRDLVLSAMRQPLEFDLLDTREARRAGSLARTLQALRDDLDRGATAHELLWTAWDRSGLARPWAELARGNGPLAEQAHRDLDALVALFQAAKRFVERSLDADPRVFVRSILDSGVAEDRLEAPTRDDSVRIMTPAGALGLEFDTVVVAGVQDGVWPNTRLRGSLLDTWRLADAATRSDGETLGAFDRRRAAMHDELRLLARALSRATAQLIVTAVDDDDTGPSVFFELLPDPEPLELDHPVSLRGLVARHRRTLTQQGSRTLIAAGARPGTAPAGPWATSAARAAEQLALLADAGVPGAAPREWYGVSRPTSTGPLRDLSREDVRVSPSRLHALEECELNWVIGDLGGDPGGTTAGLGTIIHAALEHASGHDEAALWAEVEARWGELTFEAAWRDRAEQTRARDLVRRLHLYLRRFEDAGGALIGAEPHFEVHIPLFDGEVVQASDARLADPAPDGTGADDHRVILSGYIDRVELTPEGTVVIMDLKTGKREPQTDAKVLDNPQLAAYQLAFEAGAIAEANGYPAGGAKLLVLRPTATKSDYATPWQPPFDEERRDAFLGRIRTAVAVMRGETFTAPYEEHCRDEHSYGLCRIHTVGAVSAS</sequence>
<comment type="catalytic activity">
    <reaction evidence="14">
        <text>ATP + H2O = ADP + phosphate + H(+)</text>
        <dbReference type="Rhea" id="RHEA:13065"/>
        <dbReference type="ChEBI" id="CHEBI:15377"/>
        <dbReference type="ChEBI" id="CHEBI:15378"/>
        <dbReference type="ChEBI" id="CHEBI:30616"/>
        <dbReference type="ChEBI" id="CHEBI:43474"/>
        <dbReference type="ChEBI" id="CHEBI:456216"/>
        <dbReference type="EC" id="5.6.2.4"/>
    </reaction>
</comment>
<keyword evidence="11" id="KW-0413">Isomerase</keyword>
<evidence type="ECO:0000256" key="8">
    <source>
        <dbReference type="ARBA" id="ARBA00022840"/>
    </source>
</evidence>
<dbReference type="RefSeq" id="WP_308866682.1">
    <property type="nucleotide sequence ID" value="NZ_JAVFWO010000002.1"/>
</dbReference>
<dbReference type="EC" id="5.6.2.4" evidence="13"/>
<dbReference type="InterPro" id="IPR014017">
    <property type="entry name" value="DNA_helicase_UvrD-like_C"/>
</dbReference>
<keyword evidence="7" id="KW-0269">Exonuclease</keyword>
<gene>
    <name evidence="18" type="ORF">Q9R08_04605</name>
</gene>
<evidence type="ECO:0000256" key="7">
    <source>
        <dbReference type="ARBA" id="ARBA00022839"/>
    </source>
</evidence>
<accession>A0ABU0YY36</accession>
<comment type="caution">
    <text evidence="18">The sequence shown here is derived from an EMBL/GenBank/DDBJ whole genome shotgun (WGS) entry which is preliminary data.</text>
</comment>
<evidence type="ECO:0000313" key="18">
    <source>
        <dbReference type="EMBL" id="MDQ7877253.1"/>
    </source>
</evidence>
<dbReference type="InterPro" id="IPR013986">
    <property type="entry name" value="DExx_box_DNA_helicase_dom_sf"/>
</dbReference>
<evidence type="ECO:0000256" key="12">
    <source>
        <dbReference type="ARBA" id="ARBA00034617"/>
    </source>
</evidence>
<dbReference type="Pfam" id="PF00580">
    <property type="entry name" value="UvrD-helicase"/>
    <property type="match status" value="1"/>
</dbReference>
<keyword evidence="5 15" id="KW-0378">Hydrolase</keyword>
<dbReference type="PROSITE" id="PS51217">
    <property type="entry name" value="UVRD_HELICASE_CTER"/>
    <property type="match status" value="1"/>
</dbReference>
<feature type="domain" description="UvrD-like helicase ATP-binding" evidence="16">
    <location>
        <begin position="12"/>
        <end position="308"/>
    </location>
</feature>
<evidence type="ECO:0000256" key="11">
    <source>
        <dbReference type="ARBA" id="ARBA00023235"/>
    </source>
</evidence>
<keyword evidence="10" id="KW-0234">DNA repair</keyword>
<evidence type="ECO:0000256" key="3">
    <source>
        <dbReference type="ARBA" id="ARBA00022741"/>
    </source>
</evidence>
<dbReference type="InterPro" id="IPR027417">
    <property type="entry name" value="P-loop_NTPase"/>
</dbReference>
<keyword evidence="2" id="KW-0540">Nuclease</keyword>
<keyword evidence="9" id="KW-0238">DNA-binding</keyword>
<evidence type="ECO:0000256" key="14">
    <source>
        <dbReference type="ARBA" id="ARBA00048988"/>
    </source>
</evidence>
<evidence type="ECO:0000313" key="19">
    <source>
        <dbReference type="Proteomes" id="UP001235133"/>
    </source>
</evidence>
<evidence type="ECO:0000259" key="17">
    <source>
        <dbReference type="PROSITE" id="PS51217"/>
    </source>
</evidence>
<keyword evidence="4" id="KW-0227">DNA damage</keyword>
<protein>
    <recommendedName>
        <fullName evidence="13">DNA 3'-5' helicase</fullName>
        <ecNumber evidence="13">5.6.2.4</ecNumber>
    </recommendedName>
</protein>
<dbReference type="EMBL" id="JAVFWO010000002">
    <property type="protein sequence ID" value="MDQ7877253.1"/>
    <property type="molecule type" value="Genomic_DNA"/>
</dbReference>
<comment type="catalytic activity">
    <reaction evidence="12">
        <text>Couples ATP hydrolysis with the unwinding of duplex DNA by translocating in the 3'-5' direction.</text>
        <dbReference type="EC" id="5.6.2.4"/>
    </reaction>
</comment>
<organism evidence="18 19">
    <name type="scientific">Microbacterium psychrotolerans</name>
    <dbReference type="NCBI Taxonomy" id="3068321"/>
    <lineage>
        <taxon>Bacteria</taxon>
        <taxon>Bacillati</taxon>
        <taxon>Actinomycetota</taxon>
        <taxon>Actinomycetes</taxon>
        <taxon>Micrococcales</taxon>
        <taxon>Microbacteriaceae</taxon>
        <taxon>Microbacterium</taxon>
    </lineage>
</organism>
<proteinExistence type="inferred from homology"/>
<dbReference type="InterPro" id="IPR011335">
    <property type="entry name" value="Restrct_endonuc-II-like"/>
</dbReference>
<evidence type="ECO:0000256" key="15">
    <source>
        <dbReference type="PROSITE-ProRule" id="PRU00560"/>
    </source>
</evidence>
<evidence type="ECO:0000259" key="16">
    <source>
        <dbReference type="PROSITE" id="PS51198"/>
    </source>
</evidence>
<dbReference type="GO" id="GO:0004386">
    <property type="term" value="F:helicase activity"/>
    <property type="evidence" value="ECO:0007669"/>
    <property type="project" value="UniProtKB-KW"/>
</dbReference>
<feature type="domain" description="UvrD-like helicase C-terminal" evidence="17">
    <location>
        <begin position="312"/>
        <end position="628"/>
    </location>
</feature>
<dbReference type="SUPFAM" id="SSF52540">
    <property type="entry name" value="P-loop containing nucleoside triphosphate hydrolases"/>
    <property type="match status" value="1"/>
</dbReference>
<evidence type="ECO:0000256" key="4">
    <source>
        <dbReference type="ARBA" id="ARBA00022763"/>
    </source>
</evidence>
<evidence type="ECO:0000256" key="9">
    <source>
        <dbReference type="ARBA" id="ARBA00023125"/>
    </source>
</evidence>
<dbReference type="Gene3D" id="3.40.50.300">
    <property type="entry name" value="P-loop containing nucleotide triphosphate hydrolases"/>
    <property type="match status" value="3"/>
</dbReference>
<dbReference type="Gene3D" id="3.90.320.10">
    <property type="match status" value="1"/>
</dbReference>
<keyword evidence="8 15" id="KW-0067">ATP-binding</keyword>
<keyword evidence="6 15" id="KW-0347">Helicase</keyword>
<feature type="binding site" evidence="15">
    <location>
        <begin position="33"/>
        <end position="40"/>
    </location>
    <ligand>
        <name>ATP</name>
        <dbReference type="ChEBI" id="CHEBI:30616"/>
    </ligand>
</feature>
<evidence type="ECO:0000256" key="1">
    <source>
        <dbReference type="ARBA" id="ARBA00009922"/>
    </source>
</evidence>
<evidence type="ECO:0000256" key="5">
    <source>
        <dbReference type="ARBA" id="ARBA00022801"/>
    </source>
</evidence>
<evidence type="ECO:0000256" key="13">
    <source>
        <dbReference type="ARBA" id="ARBA00034808"/>
    </source>
</evidence>
<dbReference type="Proteomes" id="UP001235133">
    <property type="component" value="Unassembled WGS sequence"/>
</dbReference>
<dbReference type="PANTHER" id="PTHR11070:SF59">
    <property type="entry name" value="DNA 3'-5' HELICASE"/>
    <property type="match status" value="1"/>
</dbReference>
<evidence type="ECO:0000256" key="2">
    <source>
        <dbReference type="ARBA" id="ARBA00022722"/>
    </source>
</evidence>
<reference evidence="18 19" key="1">
    <citation type="submission" date="2023-08" db="EMBL/GenBank/DDBJ databases">
        <title>Microbacterium psychrotolerans sp. nov., a psychrotolerant bacterium isolated from soil in Heilongjiang Province, China.</title>
        <authorList>
            <person name="An P."/>
            <person name="Zhao D."/>
            <person name="Xiang H."/>
        </authorList>
    </citation>
    <scope>NUCLEOTIDE SEQUENCE [LARGE SCALE GENOMIC DNA]</scope>
    <source>
        <strain evidence="18 19">QXD-8</strain>
    </source>
</reference>
<dbReference type="GO" id="GO:0016787">
    <property type="term" value="F:hydrolase activity"/>
    <property type="evidence" value="ECO:0007669"/>
    <property type="project" value="UniProtKB-KW"/>
</dbReference>
<dbReference type="InterPro" id="IPR000212">
    <property type="entry name" value="DNA_helicase_UvrD/REP"/>
</dbReference>
<dbReference type="PANTHER" id="PTHR11070">
    <property type="entry name" value="UVRD / RECB / PCRA DNA HELICASE FAMILY MEMBER"/>
    <property type="match status" value="1"/>
</dbReference>
<dbReference type="PROSITE" id="PS51198">
    <property type="entry name" value="UVRD_HELICASE_ATP_BIND"/>
    <property type="match status" value="1"/>
</dbReference>
<comment type="similarity">
    <text evidence="1">Belongs to the helicase family. UvrD subfamily.</text>
</comment>